<evidence type="ECO:0000313" key="1">
    <source>
        <dbReference type="EMBL" id="AWR98131.1"/>
    </source>
</evidence>
<dbReference type="GeneID" id="36838640"/>
<keyword evidence="2" id="KW-1185">Reference proteome</keyword>
<protein>
    <submittedName>
        <fullName evidence="1">Uncharacterized protein</fullName>
    </submittedName>
</protein>
<evidence type="ECO:0000313" key="2">
    <source>
        <dbReference type="Proteomes" id="UP000248410"/>
    </source>
</evidence>
<organism evidence="1 2">
    <name type="scientific">Acidianus sulfidivorans JP7</name>
    <dbReference type="NCBI Taxonomy" id="619593"/>
    <lineage>
        <taxon>Archaea</taxon>
        <taxon>Thermoproteota</taxon>
        <taxon>Thermoprotei</taxon>
        <taxon>Sulfolobales</taxon>
        <taxon>Sulfolobaceae</taxon>
        <taxon>Acidianus</taxon>
    </lineage>
</organism>
<dbReference type="EMBL" id="CP029288">
    <property type="protein sequence ID" value="AWR98131.1"/>
    <property type="molecule type" value="Genomic_DNA"/>
</dbReference>
<accession>A0A2U9IQ32</accession>
<gene>
    <name evidence="1" type="ORF">DFR86_11685</name>
</gene>
<proteinExistence type="predicted"/>
<name>A0A2U9IQ32_9CREN</name>
<sequence length="315" mass="36169">MYTPTDADIYVVKEVFKAVLTTPASIPRVAVLYNQEKTKIESNSDVSTYMGFLNDVIKNLGITLSNKYKLTLCYGYIFCENDYNKFEEVLKGLLDNTSIYKYPVISANTLEDTDYNNDVSSFNVILNYAKQLLGKITSYLNENKRLSIVKGFAIIFPHVTLTDDIIAPSTTRLIESKAKNSLDDMSYDDIKKVIEKMSLVKDYFEAFATYNNFTLQNFKQDINIYRSSIRLIDPKDNNEIFIQIKLGLTLNARLELYRNDVKVKAHLRSLVIYPSKDYQILGTTILSDIGYVINYPNYTFSESSTYSNIVFEIED</sequence>
<dbReference type="RefSeq" id="WP_110381021.1">
    <property type="nucleotide sequence ID" value="NZ_CP029288.2"/>
</dbReference>
<dbReference type="Proteomes" id="UP000248410">
    <property type="component" value="Chromosome"/>
</dbReference>
<dbReference type="AlphaFoldDB" id="A0A2U9IQ32"/>
<reference evidence="1 2" key="1">
    <citation type="submission" date="2018-05" db="EMBL/GenBank/DDBJ databases">
        <title>Complete Genome Sequences of Extremely Thermoacidophilic, Metal-Mobilizing Type-Strain Members of the Archaeal Family Sulfolobaceae: Acidianus brierleyi DSM-1651T, Acidianus sulfidivorans DSM-18786T, Metallosphaera hakonensis DSM-7519T, and Metallosphaera prunae DSM-10039T.</title>
        <authorList>
            <person name="Counts J.A."/>
            <person name="Kelly R.M."/>
        </authorList>
    </citation>
    <scope>NUCLEOTIDE SEQUENCE [LARGE SCALE GENOMIC DNA]</scope>
    <source>
        <strain evidence="1 2">JP7</strain>
    </source>
</reference>
<dbReference type="KEGG" id="asul:DFR86_11685"/>